<dbReference type="SUPFAM" id="SSF53955">
    <property type="entry name" value="Lysozyme-like"/>
    <property type="match status" value="1"/>
</dbReference>
<keyword evidence="1" id="KW-0732">Signal</keyword>
<dbReference type="Proteomes" id="UP000757435">
    <property type="component" value="Unassembled WGS sequence"/>
</dbReference>
<dbReference type="InterPro" id="IPR011055">
    <property type="entry name" value="Dup_hybrid_motif"/>
</dbReference>
<comment type="caution">
    <text evidence="5">The sequence shown here is derived from an EMBL/GenBank/DDBJ whole genome shotgun (WGS) entry which is preliminary data.</text>
</comment>
<sequence length="452" mass="48775">MTSSSAPSNSAIVKYGAIQPHVHDTYRHRWGFDEDEDFAAEDAREAYEQSVNWRSPNAAKSAAYQAGRGTREAIGSAAAAIQALEYTPPQWIGDVAAAELEGIKKELARQNRLAHRQVYSKLLSWNTYSLGLALLTMGTVNVYMALASQFSLPLGQYADRGFVGTTDAVYTKEIKEGDNINGYTVTSGFGERDAPDTNQGKGSSFHEGVDLDTPEGTNLYMIGEGGTVECEQQPEGAGTYAIITPKGLPYTFKAMHLSKCEAGEYQTGLAFGQTGNTGNSSGAHLHWGMFKDGKAIAPTEGYLWWALTGNAPKPHGGALAETGFDGVDDFAKAIAQQESGGDISIVNSIGAMGKYQFMPDTLDSISQSCFGRQVSHDEFLASETMQDQAAKCYWQPEINKVQQATSDPVQQCRMMASYHYSGDAEAWDSNASQVDAPTIADYTKQVCGKIQG</sequence>
<name>A0A951UNQ3_9CYAN</name>
<dbReference type="GO" id="GO:0004222">
    <property type="term" value="F:metalloendopeptidase activity"/>
    <property type="evidence" value="ECO:0007669"/>
    <property type="project" value="TreeGrafter"/>
</dbReference>
<gene>
    <name evidence="5" type="ORF">KME15_20155</name>
</gene>
<proteinExistence type="predicted"/>
<feature type="transmembrane region" description="Helical" evidence="3">
    <location>
        <begin position="122"/>
        <end position="146"/>
    </location>
</feature>
<protein>
    <submittedName>
        <fullName evidence="5">Peptidoglycan DD-metalloendopeptidase family protein</fullName>
    </submittedName>
</protein>
<dbReference type="InterPro" id="IPR050570">
    <property type="entry name" value="Cell_wall_metabolism_enzyme"/>
</dbReference>
<dbReference type="Gene3D" id="1.10.530.10">
    <property type="match status" value="1"/>
</dbReference>
<organism evidence="5 6">
    <name type="scientific">Drouetiella hepatica Uher 2000/2452</name>
    <dbReference type="NCBI Taxonomy" id="904376"/>
    <lineage>
        <taxon>Bacteria</taxon>
        <taxon>Bacillati</taxon>
        <taxon>Cyanobacteriota</taxon>
        <taxon>Cyanophyceae</taxon>
        <taxon>Oculatellales</taxon>
        <taxon>Oculatellaceae</taxon>
        <taxon>Drouetiella</taxon>
    </lineage>
</organism>
<reference evidence="5" key="1">
    <citation type="submission" date="2021-05" db="EMBL/GenBank/DDBJ databases">
        <authorList>
            <person name="Pietrasiak N."/>
            <person name="Ward R."/>
            <person name="Stajich J.E."/>
            <person name="Kurbessoian T."/>
        </authorList>
    </citation>
    <scope>NUCLEOTIDE SEQUENCE</scope>
    <source>
        <strain evidence="5">UHER 2000/2452</strain>
    </source>
</reference>
<keyword evidence="3" id="KW-0472">Membrane</keyword>
<evidence type="ECO:0000256" key="2">
    <source>
        <dbReference type="SAM" id="MobiDB-lite"/>
    </source>
</evidence>
<dbReference type="Gene3D" id="2.70.70.10">
    <property type="entry name" value="Glucose Permease (Domain IIA)"/>
    <property type="match status" value="1"/>
</dbReference>
<feature type="domain" description="M23ase beta-sheet core" evidence="4">
    <location>
        <begin position="205"/>
        <end position="298"/>
    </location>
</feature>
<dbReference type="PANTHER" id="PTHR21666:SF289">
    <property type="entry name" value="L-ALA--D-GLU ENDOPEPTIDASE"/>
    <property type="match status" value="1"/>
</dbReference>
<evidence type="ECO:0000259" key="4">
    <source>
        <dbReference type="Pfam" id="PF01551"/>
    </source>
</evidence>
<feature type="region of interest" description="Disordered" evidence="2">
    <location>
        <begin position="185"/>
        <end position="209"/>
    </location>
</feature>
<dbReference type="EMBL" id="JAHHHD010000028">
    <property type="protein sequence ID" value="MBW4660996.1"/>
    <property type="molecule type" value="Genomic_DNA"/>
</dbReference>
<evidence type="ECO:0000256" key="3">
    <source>
        <dbReference type="SAM" id="Phobius"/>
    </source>
</evidence>
<accession>A0A951UNQ3</accession>
<evidence type="ECO:0000313" key="5">
    <source>
        <dbReference type="EMBL" id="MBW4660996.1"/>
    </source>
</evidence>
<keyword evidence="3" id="KW-0812">Transmembrane</keyword>
<dbReference type="PANTHER" id="PTHR21666">
    <property type="entry name" value="PEPTIDASE-RELATED"/>
    <property type="match status" value="1"/>
</dbReference>
<evidence type="ECO:0000256" key="1">
    <source>
        <dbReference type="ARBA" id="ARBA00022729"/>
    </source>
</evidence>
<reference evidence="5" key="2">
    <citation type="journal article" date="2022" name="Microbiol. Resour. Announc.">
        <title>Metagenome Sequencing to Explore Phylogenomics of Terrestrial Cyanobacteria.</title>
        <authorList>
            <person name="Ward R.D."/>
            <person name="Stajich J.E."/>
            <person name="Johansen J.R."/>
            <person name="Huntemann M."/>
            <person name="Clum A."/>
            <person name="Foster B."/>
            <person name="Foster B."/>
            <person name="Roux S."/>
            <person name="Palaniappan K."/>
            <person name="Varghese N."/>
            <person name="Mukherjee S."/>
            <person name="Reddy T.B.K."/>
            <person name="Daum C."/>
            <person name="Copeland A."/>
            <person name="Chen I.A."/>
            <person name="Ivanova N.N."/>
            <person name="Kyrpides N.C."/>
            <person name="Shapiro N."/>
            <person name="Eloe-Fadrosh E.A."/>
            <person name="Pietrasiak N."/>
        </authorList>
    </citation>
    <scope>NUCLEOTIDE SEQUENCE</scope>
    <source>
        <strain evidence="5">UHER 2000/2452</strain>
    </source>
</reference>
<dbReference type="InterPro" id="IPR023346">
    <property type="entry name" value="Lysozyme-like_dom_sf"/>
</dbReference>
<dbReference type="CDD" id="cd12797">
    <property type="entry name" value="M23_peptidase"/>
    <property type="match status" value="1"/>
</dbReference>
<evidence type="ECO:0000313" key="6">
    <source>
        <dbReference type="Proteomes" id="UP000757435"/>
    </source>
</evidence>
<keyword evidence="3" id="KW-1133">Transmembrane helix</keyword>
<dbReference type="InterPro" id="IPR016047">
    <property type="entry name" value="M23ase_b-sheet_dom"/>
</dbReference>
<dbReference type="SUPFAM" id="SSF51261">
    <property type="entry name" value="Duplicated hybrid motif"/>
    <property type="match status" value="1"/>
</dbReference>
<dbReference type="Pfam" id="PF01551">
    <property type="entry name" value="Peptidase_M23"/>
    <property type="match status" value="1"/>
</dbReference>
<dbReference type="AlphaFoldDB" id="A0A951UNQ3"/>